<gene>
    <name evidence="2" type="primary">LOC127748547</name>
</gene>
<name>A0A9C6WUK2_ARADU</name>
<keyword evidence="1" id="KW-1185">Reference proteome</keyword>
<reference evidence="2" key="2">
    <citation type="submission" date="2025-08" db="UniProtKB">
        <authorList>
            <consortium name="RefSeq"/>
        </authorList>
    </citation>
    <scope>IDENTIFICATION</scope>
    <source>
        <tissue evidence="2">Whole plant</tissue>
    </source>
</reference>
<reference evidence="1" key="1">
    <citation type="journal article" date="2016" name="Nat. Genet.">
        <title>The genome sequences of Arachis duranensis and Arachis ipaensis, the diploid ancestors of cultivated peanut.</title>
        <authorList>
            <person name="Bertioli D.J."/>
            <person name="Cannon S.B."/>
            <person name="Froenicke L."/>
            <person name="Huang G."/>
            <person name="Farmer A.D."/>
            <person name="Cannon E.K."/>
            <person name="Liu X."/>
            <person name="Gao D."/>
            <person name="Clevenger J."/>
            <person name="Dash S."/>
            <person name="Ren L."/>
            <person name="Moretzsohn M.C."/>
            <person name="Shirasawa K."/>
            <person name="Huang W."/>
            <person name="Vidigal B."/>
            <person name="Abernathy B."/>
            <person name="Chu Y."/>
            <person name="Niederhuth C.E."/>
            <person name="Umale P."/>
            <person name="Araujo A.C."/>
            <person name="Kozik A."/>
            <person name="Kim K.D."/>
            <person name="Burow M.D."/>
            <person name="Varshney R.K."/>
            <person name="Wang X."/>
            <person name="Zhang X."/>
            <person name="Barkley N."/>
            <person name="Guimaraes P.M."/>
            <person name="Isobe S."/>
            <person name="Guo B."/>
            <person name="Liao B."/>
            <person name="Stalker H.T."/>
            <person name="Schmitz R.J."/>
            <person name="Scheffler B.E."/>
            <person name="Leal-Bertioli S.C."/>
            <person name="Xun X."/>
            <person name="Jackson S.A."/>
            <person name="Michelmore R."/>
            <person name="Ozias-Akins P."/>
        </authorList>
    </citation>
    <scope>NUCLEOTIDE SEQUENCE [LARGE SCALE GENOMIC DNA]</scope>
    <source>
        <strain evidence="1">cv. V14167</strain>
    </source>
</reference>
<proteinExistence type="predicted"/>
<dbReference type="GeneID" id="127748547"/>
<organism evidence="1 2">
    <name type="scientific">Arachis duranensis</name>
    <name type="common">Wild peanut</name>
    <dbReference type="NCBI Taxonomy" id="130453"/>
    <lineage>
        <taxon>Eukaryota</taxon>
        <taxon>Viridiplantae</taxon>
        <taxon>Streptophyta</taxon>
        <taxon>Embryophyta</taxon>
        <taxon>Tracheophyta</taxon>
        <taxon>Spermatophyta</taxon>
        <taxon>Magnoliopsida</taxon>
        <taxon>eudicotyledons</taxon>
        <taxon>Gunneridae</taxon>
        <taxon>Pentapetalae</taxon>
        <taxon>rosids</taxon>
        <taxon>fabids</taxon>
        <taxon>Fabales</taxon>
        <taxon>Fabaceae</taxon>
        <taxon>Papilionoideae</taxon>
        <taxon>50 kb inversion clade</taxon>
        <taxon>dalbergioids sensu lato</taxon>
        <taxon>Dalbergieae</taxon>
        <taxon>Pterocarpus clade</taxon>
        <taxon>Arachis</taxon>
    </lineage>
</organism>
<accession>A0A9C6WUK2</accession>
<sequence length="148" mass="17396">MLVPSPFKKSWKNEEKVVHLNSHYIKFCPFPEDRVYEKFGLFIMPCLPTEAEKLELDLHLAHGRFVISTFVPFGVVEFEVQEVFCYGIIRFWLISYYELWSHSSAADFLLIMLKFQWGCTANVLSFSSRTCKLSTGKYEILDMEIYGR</sequence>
<evidence type="ECO:0000313" key="2">
    <source>
        <dbReference type="RefSeq" id="XP_052119239.1"/>
    </source>
</evidence>
<dbReference type="Proteomes" id="UP000515211">
    <property type="component" value="Chromosome 6"/>
</dbReference>
<dbReference type="AlphaFoldDB" id="A0A9C6WUK2"/>
<evidence type="ECO:0000313" key="1">
    <source>
        <dbReference type="Proteomes" id="UP000515211"/>
    </source>
</evidence>
<protein>
    <submittedName>
        <fullName evidence="2">Dicer-like protein 4 isoform X2</fullName>
    </submittedName>
</protein>
<dbReference type="RefSeq" id="XP_052119239.1">
    <property type="nucleotide sequence ID" value="XM_052263279.1"/>
</dbReference>